<feature type="chain" id="PRO_5040098176" evidence="2">
    <location>
        <begin position="20"/>
        <end position="103"/>
    </location>
</feature>
<reference evidence="3" key="1">
    <citation type="submission" date="2021-03" db="EMBL/GenBank/DDBJ databases">
        <title>Chromosome level genome of the anhydrobiotic midge Polypedilum vanderplanki.</title>
        <authorList>
            <person name="Yoshida Y."/>
            <person name="Kikawada T."/>
            <person name="Gusev O."/>
        </authorList>
    </citation>
    <scope>NUCLEOTIDE SEQUENCE</scope>
    <source>
        <strain evidence="3">NIAS01</strain>
        <tissue evidence="3">Whole body or cell culture</tissue>
    </source>
</reference>
<gene>
    <name evidence="4" type="ORF">PVAND_016548</name>
    <name evidence="3" type="ORF">PVAND_017675</name>
</gene>
<sequence length="103" mass="11427">MRLAIFTFITFAIFAIISAQKTVQSACEVCGRGFTNVDCFCPPGAPHKTVNEKDNKIEICCSRGPNFKAVNKIDKNKVKDDEVEEKGKRPEIPKVVPAKNLKT</sequence>
<feature type="region of interest" description="Disordered" evidence="1">
    <location>
        <begin position="78"/>
        <end position="103"/>
    </location>
</feature>
<evidence type="ECO:0000313" key="4">
    <source>
        <dbReference type="EMBL" id="KAG5668612.1"/>
    </source>
</evidence>
<evidence type="ECO:0000256" key="2">
    <source>
        <dbReference type="SAM" id="SignalP"/>
    </source>
</evidence>
<dbReference type="EMBL" id="JADBJN010000034">
    <property type="protein sequence ID" value="KAG5666183.1"/>
    <property type="molecule type" value="Genomic_DNA"/>
</dbReference>
<evidence type="ECO:0000313" key="5">
    <source>
        <dbReference type="Proteomes" id="UP001107558"/>
    </source>
</evidence>
<evidence type="ECO:0000313" key="3">
    <source>
        <dbReference type="EMBL" id="KAG5666183.1"/>
    </source>
</evidence>
<keyword evidence="5" id="KW-1185">Reference proteome</keyword>
<feature type="compositionally biased region" description="Basic and acidic residues" evidence="1">
    <location>
        <begin position="78"/>
        <end position="92"/>
    </location>
</feature>
<name>A0A9J6B942_POLVA</name>
<protein>
    <submittedName>
        <fullName evidence="3">Uncharacterized protein</fullName>
    </submittedName>
</protein>
<dbReference type="Proteomes" id="UP001107558">
    <property type="component" value="Chromosome 4"/>
</dbReference>
<proteinExistence type="predicted"/>
<keyword evidence="2" id="KW-0732">Signal</keyword>
<accession>A0A9J6B942</accession>
<dbReference type="AlphaFoldDB" id="A0A9J6B942"/>
<feature type="signal peptide" evidence="2">
    <location>
        <begin position="1"/>
        <end position="19"/>
    </location>
</feature>
<dbReference type="EMBL" id="JADBJN010000004">
    <property type="protein sequence ID" value="KAG5668612.1"/>
    <property type="molecule type" value="Genomic_DNA"/>
</dbReference>
<evidence type="ECO:0000256" key="1">
    <source>
        <dbReference type="SAM" id="MobiDB-lite"/>
    </source>
</evidence>
<organism evidence="3 5">
    <name type="scientific">Polypedilum vanderplanki</name>
    <name type="common">Sleeping chironomid midge</name>
    <dbReference type="NCBI Taxonomy" id="319348"/>
    <lineage>
        <taxon>Eukaryota</taxon>
        <taxon>Metazoa</taxon>
        <taxon>Ecdysozoa</taxon>
        <taxon>Arthropoda</taxon>
        <taxon>Hexapoda</taxon>
        <taxon>Insecta</taxon>
        <taxon>Pterygota</taxon>
        <taxon>Neoptera</taxon>
        <taxon>Endopterygota</taxon>
        <taxon>Diptera</taxon>
        <taxon>Nematocera</taxon>
        <taxon>Chironomoidea</taxon>
        <taxon>Chironomidae</taxon>
        <taxon>Chironominae</taxon>
        <taxon>Polypedilum</taxon>
        <taxon>Polypedilum</taxon>
    </lineage>
</organism>
<comment type="caution">
    <text evidence="3">The sequence shown here is derived from an EMBL/GenBank/DDBJ whole genome shotgun (WGS) entry which is preliminary data.</text>
</comment>